<dbReference type="PANTHER" id="PTHR24148">
    <property type="entry name" value="ANKYRIN REPEAT DOMAIN-CONTAINING PROTEIN 39 HOMOLOG-RELATED"/>
    <property type="match status" value="1"/>
</dbReference>
<evidence type="ECO:0000313" key="2">
    <source>
        <dbReference type="EMBL" id="PMD39543.1"/>
    </source>
</evidence>
<proteinExistence type="predicted"/>
<dbReference type="InterPro" id="IPR052895">
    <property type="entry name" value="HetReg/Transcr_Mod"/>
</dbReference>
<dbReference type="InterPro" id="IPR010730">
    <property type="entry name" value="HET"/>
</dbReference>
<dbReference type="PANTHER" id="PTHR24148:SF64">
    <property type="entry name" value="HETEROKARYON INCOMPATIBILITY DOMAIN-CONTAINING PROTEIN"/>
    <property type="match status" value="1"/>
</dbReference>
<dbReference type="EMBL" id="KZ613946">
    <property type="protein sequence ID" value="PMD39543.1"/>
    <property type="molecule type" value="Genomic_DNA"/>
</dbReference>
<evidence type="ECO:0000259" key="1">
    <source>
        <dbReference type="Pfam" id="PF06985"/>
    </source>
</evidence>
<gene>
    <name evidence="2" type="ORF">L207DRAFT_512588</name>
</gene>
<dbReference type="Pfam" id="PF06985">
    <property type="entry name" value="HET"/>
    <property type="match status" value="1"/>
</dbReference>
<keyword evidence="3" id="KW-1185">Reference proteome</keyword>
<feature type="domain" description="Heterokaryon incompatibility" evidence="1">
    <location>
        <begin position="89"/>
        <end position="222"/>
    </location>
</feature>
<organism evidence="2 3">
    <name type="scientific">Hyaloscypha variabilis (strain UAMH 11265 / GT02V1 / F)</name>
    <name type="common">Meliniomyces variabilis</name>
    <dbReference type="NCBI Taxonomy" id="1149755"/>
    <lineage>
        <taxon>Eukaryota</taxon>
        <taxon>Fungi</taxon>
        <taxon>Dikarya</taxon>
        <taxon>Ascomycota</taxon>
        <taxon>Pezizomycotina</taxon>
        <taxon>Leotiomycetes</taxon>
        <taxon>Helotiales</taxon>
        <taxon>Hyaloscyphaceae</taxon>
        <taxon>Hyaloscypha</taxon>
        <taxon>Hyaloscypha variabilis</taxon>
    </lineage>
</organism>
<dbReference type="Proteomes" id="UP000235786">
    <property type="component" value="Unassembled WGS sequence"/>
</dbReference>
<sequence length="589" mass="67675">MQCIFASDAVSRDNGHTFHPRHLDKVFLEGRPAGDGQIKKTLNERNKSAALQIYSNLAPGQMRLLKLHRGTGRLRCSVIVATDCNHLAYEALSYVWGSEHDPKQLRLNDRSYFITQNLDKALRRLRSRDQDRILWVDALVINQSDLSERENEVKKMSDRFSGATRTIAWIGHVDSWLEQFLASLNEKSLEQIRSLRGDDPIRLQYWLVRDLPYWSRAWIVQEIMFSKAILLMYGSATAPYDKLAALEDRWMDVYIDSRELTIGNTQLQVRPGAGLRHEWLRFPSWLKTCSTKRQCREPQDRILAYRNCFSPDARELITVDYTHSEYDFAKEIVHGWIASEKNVDFLKHIGAREPWSSDLSTPTWLPNFFGKATLGTKVENASGELETNLVCPEPPKLLEDDHILQVSGLWLGDVDRIQDNAGNLEERDTAVKTLLQHCGGSLDALGKHTAEHIRVTYNEDSLLAMAGTDPQTLENLKIHFERKSKDVEFSIIQLLNYTTQMRRTSVRFQPCEFSYLDATSLPFGFGSADIKIDDRLCLVMGCSVPLILRRYGPRYTVVGNILTPFVLDLIRPNEFKRLWKSRLESIELS</sequence>
<protein>
    <submittedName>
        <fullName evidence="2">HET-domain-containing protein</fullName>
    </submittedName>
</protein>
<dbReference type="OrthoDB" id="3481943at2759"/>
<reference evidence="2 3" key="1">
    <citation type="submission" date="2016-04" db="EMBL/GenBank/DDBJ databases">
        <title>A degradative enzymes factory behind the ericoid mycorrhizal symbiosis.</title>
        <authorList>
            <consortium name="DOE Joint Genome Institute"/>
            <person name="Martino E."/>
            <person name="Morin E."/>
            <person name="Grelet G."/>
            <person name="Kuo A."/>
            <person name="Kohler A."/>
            <person name="Daghino S."/>
            <person name="Barry K."/>
            <person name="Choi C."/>
            <person name="Cichocki N."/>
            <person name="Clum A."/>
            <person name="Copeland A."/>
            <person name="Hainaut M."/>
            <person name="Haridas S."/>
            <person name="Labutti K."/>
            <person name="Lindquist E."/>
            <person name="Lipzen A."/>
            <person name="Khouja H.-R."/>
            <person name="Murat C."/>
            <person name="Ohm R."/>
            <person name="Olson A."/>
            <person name="Spatafora J."/>
            <person name="Veneault-Fourrey C."/>
            <person name="Henrissat B."/>
            <person name="Grigoriev I."/>
            <person name="Martin F."/>
            <person name="Perotto S."/>
        </authorList>
    </citation>
    <scope>NUCLEOTIDE SEQUENCE [LARGE SCALE GENOMIC DNA]</scope>
    <source>
        <strain evidence="2 3">F</strain>
    </source>
</reference>
<evidence type="ECO:0000313" key="3">
    <source>
        <dbReference type="Proteomes" id="UP000235786"/>
    </source>
</evidence>
<name>A0A2J6RLZ9_HYAVF</name>
<dbReference type="AlphaFoldDB" id="A0A2J6RLZ9"/>
<accession>A0A2J6RLZ9</accession>